<dbReference type="PANTHER" id="PTHR42759">
    <property type="entry name" value="MOXR FAMILY PROTEIN"/>
    <property type="match status" value="1"/>
</dbReference>
<dbReference type="SUPFAM" id="SSF52540">
    <property type="entry name" value="P-loop containing nucleoside triphosphate hydrolases"/>
    <property type="match status" value="1"/>
</dbReference>
<evidence type="ECO:0000259" key="2">
    <source>
        <dbReference type="SMART" id="SM00382"/>
    </source>
</evidence>
<dbReference type="Pfam" id="PF07728">
    <property type="entry name" value="AAA_5"/>
    <property type="match status" value="1"/>
</dbReference>
<dbReference type="InterPro" id="IPR003593">
    <property type="entry name" value="AAA+_ATPase"/>
</dbReference>
<reference evidence="4" key="1">
    <citation type="submission" date="2017-10" db="EMBL/GenBank/DDBJ databases">
        <authorList>
            <person name="Toshchakov S.V."/>
            <person name="Goeva M.A."/>
        </authorList>
    </citation>
    <scope>NUCLEOTIDE SEQUENCE [LARGE SCALE GENOMIC DNA]</scope>
    <source>
        <strain evidence="4">JR1/69-1-13</strain>
    </source>
</reference>
<organism evidence="3 4">
    <name type="scientific">Teichococcus aestuarii</name>
    <dbReference type="NCBI Taxonomy" id="568898"/>
    <lineage>
        <taxon>Bacteria</taxon>
        <taxon>Pseudomonadati</taxon>
        <taxon>Pseudomonadota</taxon>
        <taxon>Alphaproteobacteria</taxon>
        <taxon>Acetobacterales</taxon>
        <taxon>Roseomonadaceae</taxon>
        <taxon>Roseomonas</taxon>
    </lineage>
</organism>
<keyword evidence="4" id="KW-1185">Reference proteome</keyword>
<evidence type="ECO:0000313" key="3">
    <source>
        <dbReference type="EMBL" id="PWC30756.1"/>
    </source>
</evidence>
<name>A0A2U1VA73_9PROT</name>
<dbReference type="PANTHER" id="PTHR42759:SF1">
    <property type="entry name" value="MAGNESIUM-CHELATASE SUBUNIT CHLD"/>
    <property type="match status" value="1"/>
</dbReference>
<dbReference type="SMART" id="SM00382">
    <property type="entry name" value="AAA"/>
    <property type="match status" value="1"/>
</dbReference>
<dbReference type="InterPro" id="IPR011704">
    <property type="entry name" value="ATPase_dyneun-rel_AAA"/>
</dbReference>
<accession>A0A2U1VA73</accession>
<dbReference type="AlphaFoldDB" id="A0A2U1VA73"/>
<sequence length="327" mass="35414">MPASSPASPPPDSALPGSALPGSVAETERLLALGGYVADRALATTVHLALVMGRPLFLEGEPGTGKTEIAKVLASGLGRRLVRLQCYDGLDLQAAAYEWNHARQLMAIRLAEATGETQGEAGRARLEAGIYDRRYLQERPLLAALSGPPAVLLIDELDRADEPFEAFLLEILADFQLSIPELGPEHSPVRAETPPIVVLTSNRTREVHDAIRRRCLYHWVDYPDAMRERAILASRAPGLPEALSAQVVAFVQKLRGGDFFKLPGVAETIDWANALRALDATELEPVLVDETLGALLKYQDDIAKLRGAETARLVEAVKQPPAPAMPF</sequence>
<dbReference type="Gene3D" id="3.40.50.300">
    <property type="entry name" value="P-loop containing nucleotide triphosphate hydrolases"/>
    <property type="match status" value="1"/>
</dbReference>
<proteinExistence type="predicted"/>
<feature type="domain" description="AAA+ ATPase" evidence="2">
    <location>
        <begin position="52"/>
        <end position="223"/>
    </location>
</feature>
<evidence type="ECO:0000313" key="4">
    <source>
        <dbReference type="Proteomes" id="UP000245048"/>
    </source>
</evidence>
<feature type="region of interest" description="Disordered" evidence="1">
    <location>
        <begin position="1"/>
        <end position="20"/>
    </location>
</feature>
<comment type="caution">
    <text evidence="3">The sequence shown here is derived from an EMBL/GenBank/DDBJ whole genome shotgun (WGS) entry which is preliminary data.</text>
</comment>
<dbReference type="CDD" id="cd00009">
    <property type="entry name" value="AAA"/>
    <property type="match status" value="1"/>
</dbReference>
<dbReference type="RefSeq" id="WP_109515327.1">
    <property type="nucleotide sequence ID" value="NZ_PDOA01000001.1"/>
</dbReference>
<dbReference type="InterPro" id="IPR027417">
    <property type="entry name" value="P-loop_NTPase"/>
</dbReference>
<dbReference type="GO" id="GO:0016887">
    <property type="term" value="F:ATP hydrolysis activity"/>
    <property type="evidence" value="ECO:0007669"/>
    <property type="project" value="InterPro"/>
</dbReference>
<dbReference type="InterPro" id="IPR050764">
    <property type="entry name" value="CbbQ/NirQ/NorQ/GpvN"/>
</dbReference>
<dbReference type="Proteomes" id="UP000245048">
    <property type="component" value="Unassembled WGS sequence"/>
</dbReference>
<evidence type="ECO:0000256" key="1">
    <source>
        <dbReference type="SAM" id="MobiDB-lite"/>
    </source>
</evidence>
<dbReference type="OrthoDB" id="9783370at2"/>
<dbReference type="GO" id="GO:0005524">
    <property type="term" value="F:ATP binding"/>
    <property type="evidence" value="ECO:0007669"/>
    <property type="project" value="InterPro"/>
</dbReference>
<dbReference type="EMBL" id="PDOA01000001">
    <property type="protein sequence ID" value="PWC30756.1"/>
    <property type="molecule type" value="Genomic_DNA"/>
</dbReference>
<gene>
    <name evidence="3" type="ORF">CR165_02315</name>
</gene>
<protein>
    <submittedName>
        <fullName evidence="3">ATPase</fullName>
    </submittedName>
</protein>